<protein>
    <submittedName>
        <fullName evidence="5">Protocatechuate 3,4-dioxygenase</fullName>
    </submittedName>
</protein>
<keyword evidence="2 5" id="KW-0223">Dioxygenase</keyword>
<dbReference type="Proteomes" id="UP000034037">
    <property type="component" value="Chromosome"/>
</dbReference>
<dbReference type="PATRIC" id="fig|92706.3.peg.2431"/>
<feature type="domain" description="Intradiol ring-cleavage dioxygenases" evidence="4">
    <location>
        <begin position="63"/>
        <end position="130"/>
    </location>
</feature>
<dbReference type="EMBL" id="CP011309">
    <property type="protein sequence ID" value="AKF28152.1"/>
    <property type="molecule type" value="Genomic_DNA"/>
</dbReference>
<dbReference type="Pfam" id="PF00775">
    <property type="entry name" value="Dioxygenase_C"/>
    <property type="match status" value="1"/>
</dbReference>
<dbReference type="Gene3D" id="2.60.130.10">
    <property type="entry name" value="Aromatic compound dioxygenase"/>
    <property type="match status" value="1"/>
</dbReference>
<keyword evidence="6" id="KW-1185">Reference proteome</keyword>
<comment type="similarity">
    <text evidence="1">Belongs to the intradiol ring-cleavage dioxygenase family.</text>
</comment>
<dbReference type="GO" id="GO:0018578">
    <property type="term" value="F:protocatechuate 3,4-dioxygenase activity"/>
    <property type="evidence" value="ECO:0007669"/>
    <property type="project" value="InterPro"/>
</dbReference>
<dbReference type="PANTHER" id="PTHR33711">
    <property type="entry name" value="DIOXYGENASE, PUTATIVE (AFU_ORTHOLOGUE AFUA_2G02910)-RELATED"/>
    <property type="match status" value="1"/>
</dbReference>
<evidence type="ECO:0000259" key="4">
    <source>
        <dbReference type="Pfam" id="PF00775"/>
    </source>
</evidence>
<reference evidence="5 6" key="1">
    <citation type="submission" date="2015-04" db="EMBL/GenBank/DDBJ databases">
        <title>Complete Genome Sequence of Brevibacterium flavum ATCC 15168.</title>
        <authorList>
            <person name="Ahn J."/>
            <person name="Park G."/>
            <person name="Jeon W."/>
            <person name="Jang Y."/>
            <person name="Jang M."/>
            <person name="Lee H."/>
            <person name="Lee H."/>
        </authorList>
    </citation>
    <scope>NUCLEOTIDE SEQUENCE [LARGE SCALE GENOMIC DNA]</scope>
    <source>
        <strain evidence="5 6">ATCC 15168</strain>
    </source>
</reference>
<dbReference type="NCBIfam" id="TIGR02423">
    <property type="entry name" value="protocat_alph"/>
    <property type="match status" value="1"/>
</dbReference>
<gene>
    <name evidence="5" type="ORF">YH66_11600</name>
</gene>
<dbReference type="InterPro" id="IPR012786">
    <property type="entry name" value="Protocat_dOase_a"/>
</dbReference>
<name>A0A0F6Z6K3_9CORY</name>
<accession>A0A0F6Z6K3</accession>
<dbReference type="HOGENOM" id="CLU_027719_7_0_11"/>
<dbReference type="PANTHER" id="PTHR33711:SF9">
    <property type="entry name" value="PROTOCATECHUATE 3,4-DIOXYGENASE ALPHA CHAIN"/>
    <property type="match status" value="1"/>
</dbReference>
<dbReference type="AlphaFoldDB" id="A0A0F6Z6K3"/>
<evidence type="ECO:0000313" key="5">
    <source>
        <dbReference type="EMBL" id="AKF28152.1"/>
    </source>
</evidence>
<keyword evidence="3" id="KW-0560">Oxidoreductase</keyword>
<dbReference type="RefSeq" id="WP_003859239.1">
    <property type="nucleotide sequence ID" value="NZ_CP011309.1"/>
</dbReference>
<evidence type="ECO:0000256" key="1">
    <source>
        <dbReference type="ARBA" id="ARBA00007825"/>
    </source>
</evidence>
<sequence length="204" mass="21967">MIDTGKNGEFRYEQSNIVDQNEAEFGITPSQTVGPYVHIGLTLEGAEHLVEPGSEGAVSFTVSATDGNGDPIADAMFELWQADPEGIHNSDLDPNRTAPATADGFRGLGRAMANTQGEATFTTLVPGAFADEAPHFKVGVFARGMLERLYTRAYLPDADLSTDPVLAVVPADRRDLLVAQKTDDGFRFDITVQAEDNETPFFGL</sequence>
<evidence type="ECO:0000256" key="2">
    <source>
        <dbReference type="ARBA" id="ARBA00022964"/>
    </source>
</evidence>
<dbReference type="InterPro" id="IPR015889">
    <property type="entry name" value="Intradiol_dOase_core"/>
</dbReference>
<dbReference type="InterPro" id="IPR000627">
    <property type="entry name" value="Intradiol_dOase_C"/>
</dbReference>
<dbReference type="InterPro" id="IPR050770">
    <property type="entry name" value="Intradiol_RC_Dioxygenase"/>
</dbReference>
<dbReference type="SUPFAM" id="SSF49482">
    <property type="entry name" value="Aromatic compound dioxygenase"/>
    <property type="match status" value="1"/>
</dbReference>
<evidence type="ECO:0000313" key="6">
    <source>
        <dbReference type="Proteomes" id="UP000034037"/>
    </source>
</evidence>
<evidence type="ECO:0000256" key="3">
    <source>
        <dbReference type="ARBA" id="ARBA00023002"/>
    </source>
</evidence>
<dbReference type="GO" id="GO:0008199">
    <property type="term" value="F:ferric iron binding"/>
    <property type="evidence" value="ECO:0007669"/>
    <property type="project" value="InterPro"/>
</dbReference>
<organism evidence="5 6">
    <name type="scientific">[Brevibacterium] flavum</name>
    <dbReference type="NCBI Taxonomy" id="92706"/>
    <lineage>
        <taxon>Bacteria</taxon>
        <taxon>Bacillati</taxon>
        <taxon>Actinomycetota</taxon>
        <taxon>Actinomycetes</taxon>
        <taxon>Mycobacteriales</taxon>
        <taxon>Corynebacteriaceae</taxon>
        <taxon>Corynebacterium</taxon>
    </lineage>
</organism>
<proteinExistence type="inferred from homology"/>